<dbReference type="InterPro" id="IPR014710">
    <property type="entry name" value="RmlC-like_jellyroll"/>
</dbReference>
<dbReference type="EMBL" id="JAAEDM010000056">
    <property type="protein sequence ID" value="MBR0673018.1"/>
    <property type="molecule type" value="Genomic_DNA"/>
</dbReference>
<dbReference type="Gene3D" id="2.60.120.10">
    <property type="entry name" value="Jelly Rolls"/>
    <property type="match status" value="1"/>
</dbReference>
<dbReference type="Proteomes" id="UP001138751">
    <property type="component" value="Unassembled WGS sequence"/>
</dbReference>
<feature type="active site" description="Proton acceptor" evidence="5">
    <location>
        <position position="62"/>
    </location>
</feature>
<evidence type="ECO:0000313" key="8">
    <source>
        <dbReference type="EMBL" id="MBR0673018.1"/>
    </source>
</evidence>
<dbReference type="SUPFAM" id="SSF51182">
    <property type="entry name" value="RmlC-like cupins"/>
    <property type="match status" value="1"/>
</dbReference>
<sequence length="187" mass="20649">MKFLKAPLEGPHIIEPERREDHRGFLARLFCEREFAAAGLEGRFVQINNSTSLRKGIVRGLHYQAPPHSEVKVMRVIRGAIFDVVVDVRLGSPTFGRWFGAELSAGNRLMMYSPRGFAHGFMSLTDDVEVIYLTSSSYAPGSERGVRFDDPGVGVAWPAPPLEVSDKDRSWPDLDPATHGVVIEGGA</sequence>
<comment type="caution">
    <text evidence="8">The sequence shown here is derived from an EMBL/GenBank/DDBJ whole genome shotgun (WGS) entry which is preliminary data.</text>
</comment>
<name>A0A9X9X0T9_9PROT</name>
<dbReference type="InterPro" id="IPR011051">
    <property type="entry name" value="RmlC_Cupin_sf"/>
</dbReference>
<evidence type="ECO:0000256" key="5">
    <source>
        <dbReference type="PIRSR" id="PIRSR600888-1"/>
    </source>
</evidence>
<keyword evidence="9" id="KW-1185">Reference proteome</keyword>
<dbReference type="RefSeq" id="WP_211863433.1">
    <property type="nucleotide sequence ID" value="NZ_JAAEDM010000056.1"/>
</dbReference>
<dbReference type="CDD" id="cd00438">
    <property type="entry name" value="cupin_RmlC"/>
    <property type="match status" value="1"/>
</dbReference>
<feature type="site" description="Participates in a stacking interaction with the thymidine ring of dTDP-4-oxo-6-deoxyglucose" evidence="6">
    <location>
        <position position="138"/>
    </location>
</feature>
<evidence type="ECO:0000256" key="6">
    <source>
        <dbReference type="PIRSR" id="PIRSR600888-3"/>
    </source>
</evidence>
<dbReference type="AlphaFoldDB" id="A0A9X9X0T9"/>
<dbReference type="NCBIfam" id="TIGR01221">
    <property type="entry name" value="rmlC"/>
    <property type="match status" value="1"/>
</dbReference>
<dbReference type="InterPro" id="IPR000888">
    <property type="entry name" value="RmlC-like"/>
</dbReference>
<reference evidence="8" key="1">
    <citation type="submission" date="2020-01" db="EMBL/GenBank/DDBJ databases">
        <authorList>
            <person name="Rat A."/>
        </authorList>
    </citation>
    <scope>NUCLEOTIDE SEQUENCE</scope>
    <source>
        <strain evidence="8">LMG 31231</strain>
    </source>
</reference>
<dbReference type="EC" id="5.1.3.13" evidence="3 7"/>
<dbReference type="GO" id="GO:0000271">
    <property type="term" value="P:polysaccharide biosynthetic process"/>
    <property type="evidence" value="ECO:0007669"/>
    <property type="project" value="TreeGrafter"/>
</dbReference>
<comment type="function">
    <text evidence="2 7">Catalyzes the epimerization of the C3' and C5'positions of dTDP-6-deoxy-D-xylo-4-hexulose, forming dTDP-6-deoxy-L-lyxo-4-hexulose.</text>
</comment>
<dbReference type="GO" id="GO:0008830">
    <property type="term" value="F:dTDP-4-dehydrorhamnose 3,5-epimerase activity"/>
    <property type="evidence" value="ECO:0007669"/>
    <property type="project" value="UniProtKB-UniRule"/>
</dbReference>
<evidence type="ECO:0000256" key="7">
    <source>
        <dbReference type="RuleBase" id="RU364069"/>
    </source>
</evidence>
<dbReference type="Pfam" id="PF00908">
    <property type="entry name" value="dTDP_sugar_isom"/>
    <property type="match status" value="1"/>
</dbReference>
<dbReference type="PANTHER" id="PTHR21047">
    <property type="entry name" value="DTDP-6-DEOXY-D-GLUCOSE-3,5 EPIMERASE"/>
    <property type="match status" value="1"/>
</dbReference>
<keyword evidence="7 8" id="KW-0413">Isomerase</keyword>
<comment type="pathway">
    <text evidence="7">Carbohydrate biosynthesis; dTDP-L-rhamnose biosynthesis.</text>
</comment>
<organism evidence="8 9">
    <name type="scientific">Neoroseomonas soli</name>
    <dbReference type="NCBI Taxonomy" id="1081025"/>
    <lineage>
        <taxon>Bacteria</taxon>
        <taxon>Pseudomonadati</taxon>
        <taxon>Pseudomonadota</taxon>
        <taxon>Alphaproteobacteria</taxon>
        <taxon>Acetobacterales</taxon>
        <taxon>Acetobacteraceae</taxon>
        <taxon>Neoroseomonas</taxon>
    </lineage>
</organism>
<comment type="catalytic activity">
    <reaction evidence="1 7">
        <text>dTDP-4-dehydro-6-deoxy-alpha-D-glucose = dTDP-4-dehydro-beta-L-rhamnose</text>
        <dbReference type="Rhea" id="RHEA:16969"/>
        <dbReference type="ChEBI" id="CHEBI:57649"/>
        <dbReference type="ChEBI" id="CHEBI:62830"/>
        <dbReference type="EC" id="5.1.3.13"/>
    </reaction>
</comment>
<dbReference type="GO" id="GO:0019305">
    <property type="term" value="P:dTDP-rhamnose biosynthetic process"/>
    <property type="evidence" value="ECO:0007669"/>
    <property type="project" value="UniProtKB-UniRule"/>
</dbReference>
<proteinExistence type="inferred from homology"/>
<evidence type="ECO:0000313" key="9">
    <source>
        <dbReference type="Proteomes" id="UP001138751"/>
    </source>
</evidence>
<comment type="subunit">
    <text evidence="7">Homodimer.</text>
</comment>
<evidence type="ECO:0000256" key="1">
    <source>
        <dbReference type="ARBA" id="ARBA00001298"/>
    </source>
</evidence>
<feature type="active site" description="Proton donor" evidence="5">
    <location>
        <position position="132"/>
    </location>
</feature>
<reference evidence="8" key="2">
    <citation type="journal article" date="2021" name="Syst. Appl. Microbiol.">
        <title>Roseomonas hellenica sp. nov., isolated from roots of wild-growing Alkanna tinctoria.</title>
        <authorList>
            <person name="Rat A."/>
            <person name="Naranjo H.D."/>
            <person name="Lebbe L."/>
            <person name="Cnockaert M."/>
            <person name="Krigas N."/>
            <person name="Grigoriadou K."/>
            <person name="Maloupa E."/>
            <person name="Willems A."/>
        </authorList>
    </citation>
    <scope>NUCLEOTIDE SEQUENCE</scope>
    <source>
        <strain evidence="8">LMG 31231</strain>
    </source>
</reference>
<comment type="similarity">
    <text evidence="7">Belongs to the dTDP-4-dehydrorhamnose 3,5-epimerase family.</text>
</comment>
<gene>
    <name evidence="8" type="primary">rfbC</name>
    <name evidence="8" type="ORF">GXW76_17705</name>
</gene>
<dbReference type="PANTHER" id="PTHR21047:SF2">
    <property type="entry name" value="THYMIDINE DIPHOSPHO-4-KETO-RHAMNOSE 3,5-EPIMERASE"/>
    <property type="match status" value="1"/>
</dbReference>
<evidence type="ECO:0000256" key="3">
    <source>
        <dbReference type="ARBA" id="ARBA00012098"/>
    </source>
</evidence>
<dbReference type="GO" id="GO:0005829">
    <property type="term" value="C:cytosol"/>
    <property type="evidence" value="ECO:0007669"/>
    <property type="project" value="TreeGrafter"/>
</dbReference>
<accession>A0A9X9X0T9</accession>
<evidence type="ECO:0000256" key="4">
    <source>
        <dbReference type="ARBA" id="ARBA00019595"/>
    </source>
</evidence>
<protein>
    <recommendedName>
        <fullName evidence="4 7">dTDP-4-dehydrorhamnose 3,5-epimerase</fullName>
        <ecNumber evidence="3 7">5.1.3.13</ecNumber>
    </recommendedName>
    <alternativeName>
        <fullName evidence="7">Thymidine diphospho-4-keto-rhamnose 3,5-epimerase</fullName>
    </alternativeName>
</protein>
<evidence type="ECO:0000256" key="2">
    <source>
        <dbReference type="ARBA" id="ARBA00001997"/>
    </source>
</evidence>